<keyword evidence="4" id="KW-1133">Transmembrane helix</keyword>
<comment type="similarity">
    <text evidence="1 3">Belongs to the short-chain dehydrogenases/reductases (SDR) family.</text>
</comment>
<dbReference type="NCBIfam" id="NF005495">
    <property type="entry name" value="PRK07109.1"/>
    <property type="match status" value="1"/>
</dbReference>
<evidence type="ECO:0000259" key="5">
    <source>
        <dbReference type="SMART" id="SM00822"/>
    </source>
</evidence>
<dbReference type="InterPro" id="IPR036291">
    <property type="entry name" value="NAD(P)-bd_dom_sf"/>
</dbReference>
<dbReference type="InterPro" id="IPR002347">
    <property type="entry name" value="SDR_fam"/>
</dbReference>
<dbReference type="SUPFAM" id="SSF51735">
    <property type="entry name" value="NAD(P)-binding Rossmann-fold domains"/>
    <property type="match status" value="1"/>
</dbReference>
<keyword evidence="4" id="KW-0472">Membrane</keyword>
<gene>
    <name evidence="6" type="ORF">BMG03_02435</name>
</gene>
<dbReference type="Proteomes" id="UP000185622">
    <property type="component" value="Chromosome"/>
</dbReference>
<dbReference type="InterPro" id="IPR057326">
    <property type="entry name" value="KR_dom"/>
</dbReference>
<dbReference type="RefSeq" id="WP_075776648.1">
    <property type="nucleotide sequence ID" value="NZ_CP019437.1"/>
</dbReference>
<feature type="transmembrane region" description="Helical" evidence="4">
    <location>
        <begin position="309"/>
        <end position="329"/>
    </location>
</feature>
<evidence type="ECO:0000313" key="7">
    <source>
        <dbReference type="Proteomes" id="UP000185622"/>
    </source>
</evidence>
<dbReference type="PRINTS" id="PR00081">
    <property type="entry name" value="GDHRDH"/>
</dbReference>
<keyword evidence="4" id="KW-0812">Transmembrane</keyword>
<protein>
    <submittedName>
        <fullName evidence="6">Short-chain dehydrogenase</fullName>
    </submittedName>
</protein>
<dbReference type="Pfam" id="PF00106">
    <property type="entry name" value="adh_short"/>
    <property type="match status" value="1"/>
</dbReference>
<sequence>MTNIVITGASAGVGRAVARRFAAKGNRITLIARNKARLETAAQEIREKGGEALVQPLDVADADAVEAAAVAAESAFGPIDVWINVAMVTVLSPVSQMTPEEYRRVTEVTYLGTVNGTLSALKRFRQQGWGTIVQTGSALAYRAVPLQSAYCAAKAAIVGFTDSLRTELIHENSDVKITVCHLPAVNTPQFDWARSKLPNRPRPVAPVFEPELIADGIHHAAYHPKREYWLGFSAVKAILSEKLAPELGDLYLARTAVSGQQTGEAADPDRADNLYDSVDGDWAARGRFSDEASDSSPAMALSEHGGSRLVAGGGAALVAGLMLGAIFAVSRQRA</sequence>
<feature type="domain" description="Ketoreductase" evidence="5">
    <location>
        <begin position="2"/>
        <end position="176"/>
    </location>
</feature>
<dbReference type="PANTHER" id="PTHR44196:SF1">
    <property type="entry name" value="DEHYDROGENASE_REDUCTASE SDR FAMILY MEMBER 7B"/>
    <property type="match status" value="1"/>
</dbReference>
<dbReference type="InterPro" id="IPR020904">
    <property type="entry name" value="Sc_DH/Rdtase_CS"/>
</dbReference>
<dbReference type="PRINTS" id="PR00080">
    <property type="entry name" value="SDRFAMILY"/>
</dbReference>
<dbReference type="EMBL" id="CP019437">
    <property type="protein sequence ID" value="AQS46789.1"/>
    <property type="molecule type" value="Genomic_DNA"/>
</dbReference>
<keyword evidence="2" id="KW-0560">Oxidoreductase</keyword>
<evidence type="ECO:0000313" key="6">
    <source>
        <dbReference type="EMBL" id="AQS46789.1"/>
    </source>
</evidence>
<evidence type="ECO:0000256" key="1">
    <source>
        <dbReference type="ARBA" id="ARBA00006484"/>
    </source>
</evidence>
<dbReference type="Gene3D" id="3.40.50.720">
    <property type="entry name" value="NAD(P)-binding Rossmann-like Domain"/>
    <property type="match status" value="1"/>
</dbReference>
<evidence type="ECO:0000256" key="2">
    <source>
        <dbReference type="ARBA" id="ARBA00023002"/>
    </source>
</evidence>
<evidence type="ECO:0000256" key="3">
    <source>
        <dbReference type="RuleBase" id="RU000363"/>
    </source>
</evidence>
<dbReference type="SMART" id="SM00822">
    <property type="entry name" value="PKS_KR"/>
    <property type="match status" value="1"/>
</dbReference>
<proteinExistence type="inferred from homology"/>
<keyword evidence="7" id="KW-1185">Reference proteome</keyword>
<dbReference type="PROSITE" id="PS00061">
    <property type="entry name" value="ADH_SHORT"/>
    <property type="match status" value="1"/>
</dbReference>
<dbReference type="PANTHER" id="PTHR44196">
    <property type="entry name" value="DEHYDROGENASE/REDUCTASE SDR FAMILY MEMBER 7B"/>
    <property type="match status" value="1"/>
</dbReference>
<name>A0ABM6IDI8_9RHOB</name>
<organism evidence="6 7">
    <name type="scientific">Thioclava nitratireducens</name>
    <dbReference type="NCBI Taxonomy" id="1915078"/>
    <lineage>
        <taxon>Bacteria</taxon>
        <taxon>Pseudomonadati</taxon>
        <taxon>Pseudomonadota</taxon>
        <taxon>Alphaproteobacteria</taxon>
        <taxon>Rhodobacterales</taxon>
        <taxon>Paracoccaceae</taxon>
        <taxon>Thioclava</taxon>
    </lineage>
</organism>
<accession>A0ABM6IDI8</accession>
<evidence type="ECO:0000256" key="4">
    <source>
        <dbReference type="SAM" id="Phobius"/>
    </source>
</evidence>
<reference evidence="6 7" key="1">
    <citation type="submission" date="2017-01" db="EMBL/GenBank/DDBJ databases">
        <title>The complete genome sequence of a sulfur-oxidizing marine bacterium Thioclava sp. 25B10_4T.</title>
        <authorList>
            <person name="Liu Y."/>
            <person name="Lai Q."/>
            <person name="Shao Z."/>
        </authorList>
    </citation>
    <scope>NUCLEOTIDE SEQUENCE [LARGE SCALE GENOMIC DNA]</scope>
    <source>
        <strain evidence="6 7">25B10_4</strain>
    </source>
</reference>